<dbReference type="EMBL" id="BMMZ01000009">
    <property type="protein sequence ID" value="GGL72894.1"/>
    <property type="molecule type" value="Genomic_DNA"/>
</dbReference>
<evidence type="ECO:0000256" key="6">
    <source>
        <dbReference type="ARBA" id="ARBA00023136"/>
    </source>
</evidence>
<feature type="transmembrane region" description="Helical" evidence="7">
    <location>
        <begin position="144"/>
        <end position="170"/>
    </location>
</feature>
<feature type="transmembrane region" description="Helical" evidence="7">
    <location>
        <begin position="57"/>
        <end position="83"/>
    </location>
</feature>
<comment type="similarity">
    <text evidence="7">Belongs to the binding-protein-dependent transport system permease family.</text>
</comment>
<evidence type="ECO:0000313" key="10">
    <source>
        <dbReference type="Proteomes" id="UP000613840"/>
    </source>
</evidence>
<dbReference type="InterPro" id="IPR051393">
    <property type="entry name" value="ABC_transporter_permease"/>
</dbReference>
<dbReference type="GO" id="GO:0005886">
    <property type="term" value="C:plasma membrane"/>
    <property type="evidence" value="ECO:0007669"/>
    <property type="project" value="UniProtKB-SubCell"/>
</dbReference>
<organism evidence="9 10">
    <name type="scientific">Microlunatus endophyticus</name>
    <dbReference type="NCBI Taxonomy" id="1716077"/>
    <lineage>
        <taxon>Bacteria</taxon>
        <taxon>Bacillati</taxon>
        <taxon>Actinomycetota</taxon>
        <taxon>Actinomycetes</taxon>
        <taxon>Propionibacteriales</taxon>
        <taxon>Propionibacteriaceae</taxon>
        <taxon>Microlunatus</taxon>
    </lineage>
</organism>
<dbReference type="AlphaFoldDB" id="A0A917W5Z9"/>
<dbReference type="SUPFAM" id="SSF161098">
    <property type="entry name" value="MetI-like"/>
    <property type="match status" value="1"/>
</dbReference>
<dbReference type="PANTHER" id="PTHR30193">
    <property type="entry name" value="ABC TRANSPORTER PERMEASE PROTEIN"/>
    <property type="match status" value="1"/>
</dbReference>
<keyword evidence="4 7" id="KW-0812">Transmembrane</keyword>
<evidence type="ECO:0000256" key="7">
    <source>
        <dbReference type="RuleBase" id="RU363032"/>
    </source>
</evidence>
<dbReference type="CDD" id="cd06261">
    <property type="entry name" value="TM_PBP2"/>
    <property type="match status" value="1"/>
</dbReference>
<keyword evidence="6 7" id="KW-0472">Membrane</keyword>
<dbReference type="PROSITE" id="PS50928">
    <property type="entry name" value="ABC_TM1"/>
    <property type="match status" value="1"/>
</dbReference>
<feature type="domain" description="ABC transmembrane type-1" evidence="8">
    <location>
        <begin position="58"/>
        <end position="272"/>
    </location>
</feature>
<comment type="caution">
    <text evidence="9">The sequence shown here is derived from an EMBL/GenBank/DDBJ whole genome shotgun (WGS) entry which is preliminary data.</text>
</comment>
<name>A0A917W5Z9_9ACTN</name>
<sequence>MIIYGPIIAVLVVLFLIPLGQSIYYSFTDFNGYSTTAKFVGLKNYASVFADPSLRAALFFTIVYTFATVIIVTIVAIPLAVILDQKFRGRNFVRSMLFFPAIPSVAILGLVWSFILSPLASGMLNAILHALFGLAPVPWLSDPLLARGSVIFVAVWAQAGWHAVLYLAYLQSIPRDYYEAAMIDGASTRQQFFYITLPLLMPAMLISQVLLTTAGLKVYDLPFTLTKGGPGYVTFTITQGILQNGLTLGQVGQASALSVLFMVFVIAVLVTQMVLSRRAEGRVL</sequence>
<keyword evidence="2 7" id="KW-0813">Transport</keyword>
<keyword evidence="3" id="KW-1003">Cell membrane</keyword>
<accession>A0A917W5Z9</accession>
<dbReference type="InterPro" id="IPR035906">
    <property type="entry name" value="MetI-like_sf"/>
</dbReference>
<dbReference type="InterPro" id="IPR000515">
    <property type="entry name" value="MetI-like"/>
</dbReference>
<evidence type="ECO:0000256" key="1">
    <source>
        <dbReference type="ARBA" id="ARBA00004651"/>
    </source>
</evidence>
<evidence type="ECO:0000256" key="2">
    <source>
        <dbReference type="ARBA" id="ARBA00022448"/>
    </source>
</evidence>
<keyword evidence="5 7" id="KW-1133">Transmembrane helix</keyword>
<feature type="transmembrane region" description="Helical" evidence="7">
    <location>
        <begin position="191"/>
        <end position="211"/>
    </location>
</feature>
<protein>
    <submittedName>
        <fullName evidence="9">ABC transporter permease</fullName>
    </submittedName>
</protein>
<proteinExistence type="inferred from homology"/>
<dbReference type="Proteomes" id="UP000613840">
    <property type="component" value="Unassembled WGS sequence"/>
</dbReference>
<dbReference type="PANTHER" id="PTHR30193:SF41">
    <property type="entry name" value="DIACETYLCHITOBIOSE UPTAKE SYSTEM PERMEASE PROTEIN NGCF"/>
    <property type="match status" value="1"/>
</dbReference>
<dbReference type="Pfam" id="PF00528">
    <property type="entry name" value="BPD_transp_1"/>
    <property type="match status" value="1"/>
</dbReference>
<gene>
    <name evidence="9" type="ORF">GCM10011575_33970</name>
</gene>
<reference evidence="9" key="1">
    <citation type="journal article" date="2014" name="Int. J. Syst. Evol. Microbiol.">
        <title>Complete genome sequence of Corynebacterium casei LMG S-19264T (=DSM 44701T), isolated from a smear-ripened cheese.</title>
        <authorList>
            <consortium name="US DOE Joint Genome Institute (JGI-PGF)"/>
            <person name="Walter F."/>
            <person name="Albersmeier A."/>
            <person name="Kalinowski J."/>
            <person name="Ruckert C."/>
        </authorList>
    </citation>
    <scope>NUCLEOTIDE SEQUENCE</scope>
    <source>
        <strain evidence="9">CGMCC 4.7306</strain>
    </source>
</reference>
<evidence type="ECO:0000256" key="4">
    <source>
        <dbReference type="ARBA" id="ARBA00022692"/>
    </source>
</evidence>
<reference evidence="9" key="2">
    <citation type="submission" date="2020-09" db="EMBL/GenBank/DDBJ databases">
        <authorList>
            <person name="Sun Q."/>
            <person name="Zhou Y."/>
        </authorList>
    </citation>
    <scope>NUCLEOTIDE SEQUENCE</scope>
    <source>
        <strain evidence="9">CGMCC 4.7306</strain>
    </source>
</reference>
<feature type="transmembrane region" description="Helical" evidence="7">
    <location>
        <begin position="254"/>
        <end position="275"/>
    </location>
</feature>
<feature type="transmembrane region" description="Helical" evidence="7">
    <location>
        <begin position="7"/>
        <end position="27"/>
    </location>
</feature>
<evidence type="ECO:0000259" key="8">
    <source>
        <dbReference type="PROSITE" id="PS50928"/>
    </source>
</evidence>
<evidence type="ECO:0000313" key="9">
    <source>
        <dbReference type="EMBL" id="GGL72894.1"/>
    </source>
</evidence>
<dbReference type="GO" id="GO:0055085">
    <property type="term" value="P:transmembrane transport"/>
    <property type="evidence" value="ECO:0007669"/>
    <property type="project" value="InterPro"/>
</dbReference>
<feature type="transmembrane region" description="Helical" evidence="7">
    <location>
        <begin position="95"/>
        <end position="115"/>
    </location>
</feature>
<comment type="subcellular location">
    <subcellularLocation>
        <location evidence="1 7">Cell membrane</location>
        <topology evidence="1 7">Multi-pass membrane protein</topology>
    </subcellularLocation>
</comment>
<evidence type="ECO:0000256" key="3">
    <source>
        <dbReference type="ARBA" id="ARBA00022475"/>
    </source>
</evidence>
<dbReference type="Gene3D" id="1.10.3720.10">
    <property type="entry name" value="MetI-like"/>
    <property type="match status" value="1"/>
</dbReference>
<keyword evidence="10" id="KW-1185">Reference proteome</keyword>
<evidence type="ECO:0000256" key="5">
    <source>
        <dbReference type="ARBA" id="ARBA00022989"/>
    </source>
</evidence>